<evidence type="ECO:0000313" key="2">
    <source>
        <dbReference type="Proteomes" id="UP000009138"/>
    </source>
</evidence>
<dbReference type="VEuPathDB" id="FungiDB:RO3G_02454"/>
<accession>I1BNH0</accession>
<dbReference type="PROSITE" id="PS51257">
    <property type="entry name" value="PROKAR_LIPOPROTEIN"/>
    <property type="match status" value="1"/>
</dbReference>
<evidence type="ECO:0000313" key="1">
    <source>
        <dbReference type="EMBL" id="EIE77750.1"/>
    </source>
</evidence>
<gene>
    <name evidence="1" type="ORF">RO3G_02454</name>
</gene>
<dbReference type="InParanoid" id="I1BNH0"/>
<sequence>MDNKFALASKHSGLLSCAITIGCPLPSSDSEEHMILLGGCWIIWFKKFFYLSQFVLNVFRSQVEDIVLLLDFYHF</sequence>
<dbReference type="AlphaFoldDB" id="I1BNH0"/>
<protein>
    <submittedName>
        <fullName evidence="1">Uncharacterized protein</fullName>
    </submittedName>
</protein>
<dbReference type="GeneID" id="93609426"/>
<keyword evidence="2" id="KW-1185">Reference proteome</keyword>
<proteinExistence type="predicted"/>
<dbReference type="Proteomes" id="UP000009138">
    <property type="component" value="Unassembled WGS sequence"/>
</dbReference>
<reference evidence="1 2" key="1">
    <citation type="journal article" date="2009" name="PLoS Genet.">
        <title>Genomic analysis of the basal lineage fungus Rhizopus oryzae reveals a whole-genome duplication.</title>
        <authorList>
            <person name="Ma L.-J."/>
            <person name="Ibrahim A.S."/>
            <person name="Skory C."/>
            <person name="Grabherr M.G."/>
            <person name="Burger G."/>
            <person name="Butler M."/>
            <person name="Elias M."/>
            <person name="Idnurm A."/>
            <person name="Lang B.F."/>
            <person name="Sone T."/>
            <person name="Abe A."/>
            <person name="Calvo S.E."/>
            <person name="Corrochano L.M."/>
            <person name="Engels R."/>
            <person name="Fu J."/>
            <person name="Hansberg W."/>
            <person name="Kim J.-M."/>
            <person name="Kodira C.D."/>
            <person name="Koehrsen M.J."/>
            <person name="Liu B."/>
            <person name="Miranda-Saavedra D."/>
            <person name="O'Leary S."/>
            <person name="Ortiz-Castellanos L."/>
            <person name="Poulter R."/>
            <person name="Rodriguez-Romero J."/>
            <person name="Ruiz-Herrera J."/>
            <person name="Shen Y.-Q."/>
            <person name="Zeng Q."/>
            <person name="Galagan J."/>
            <person name="Birren B.W."/>
            <person name="Cuomo C.A."/>
            <person name="Wickes B.L."/>
        </authorList>
    </citation>
    <scope>NUCLEOTIDE SEQUENCE [LARGE SCALE GENOMIC DNA]</scope>
    <source>
        <strain evidence="2">RA 99-880 / ATCC MYA-4621 / FGSC 9543 / NRRL 43880</strain>
    </source>
</reference>
<dbReference type="EMBL" id="CH476733">
    <property type="protein sequence ID" value="EIE77750.1"/>
    <property type="molecule type" value="Genomic_DNA"/>
</dbReference>
<organism evidence="1 2">
    <name type="scientific">Rhizopus delemar (strain RA 99-880 / ATCC MYA-4621 / FGSC 9543 / NRRL 43880)</name>
    <name type="common">Mucormycosis agent</name>
    <name type="synonym">Rhizopus arrhizus var. delemar</name>
    <dbReference type="NCBI Taxonomy" id="246409"/>
    <lineage>
        <taxon>Eukaryota</taxon>
        <taxon>Fungi</taxon>
        <taxon>Fungi incertae sedis</taxon>
        <taxon>Mucoromycota</taxon>
        <taxon>Mucoromycotina</taxon>
        <taxon>Mucoromycetes</taxon>
        <taxon>Mucorales</taxon>
        <taxon>Mucorineae</taxon>
        <taxon>Rhizopodaceae</taxon>
        <taxon>Rhizopus</taxon>
    </lineage>
</organism>
<name>I1BNH0_RHIO9</name>
<dbReference type="RefSeq" id="XP_067513146.1">
    <property type="nucleotide sequence ID" value="XM_067657045.1"/>
</dbReference>